<dbReference type="InterPro" id="IPR001680">
    <property type="entry name" value="WD40_rpt"/>
</dbReference>
<dbReference type="InterPro" id="IPR045159">
    <property type="entry name" value="DCAF7-like"/>
</dbReference>
<feature type="compositionally biased region" description="Low complexity" evidence="4">
    <location>
        <begin position="32"/>
        <end position="46"/>
    </location>
</feature>
<dbReference type="PROSITE" id="PS50082">
    <property type="entry name" value="WD_REPEATS_2"/>
    <property type="match status" value="1"/>
</dbReference>
<dbReference type="HOGENOM" id="CLU_013694_1_1_1"/>
<dbReference type="FunCoup" id="A0A066VX99">
    <property type="interactions" value="418"/>
</dbReference>
<feature type="region of interest" description="Disordered" evidence="4">
    <location>
        <begin position="32"/>
        <end position="66"/>
    </location>
</feature>
<keyword evidence="6" id="KW-1185">Reference proteome</keyword>
<dbReference type="InterPro" id="IPR036322">
    <property type="entry name" value="WD40_repeat_dom_sf"/>
</dbReference>
<feature type="compositionally biased region" description="Polar residues" evidence="4">
    <location>
        <begin position="455"/>
        <end position="474"/>
    </location>
</feature>
<sequence>MAPAVEYIAPWPLFAMTWSSSPVIPSTVEFSSASSSRHGQGSSESSRSGDLKRNLSRRSKSNHRAIPEGARLAVGSFIEEYSNRIQILGMEVGRDGHSELALLADAAHPYPATKLSFQPSTLSTTPDFPAGLANHTSSRNSYASPLSKQSKRASWGATIYTSASAANSAGLRDFFPDRELLASSADCLRIWEISRNESYAYEQEEEARRGSGFVTGSSHRRRVGSAYDSDGRLRFELVEKSVLAHSKSANSPPAPLTSFSWNVPSPSLIVTSSIDTTCTIWDLPTRTALTQLIAHDREVYDVDWCPGSSDVFASVGADGSVRVFDLRSLEHSTIIYETTTAGGIVSRPGTSYDKASVNGSTTGRTFPLLRIAFNPWDANYLATFHLESESVQILDVRAPGAPILELKGHSASINSVSWGPPGGGSGLGPSKGMVCTGGDDSQCLVYDLASATLRSASAQGRRSRNSNNMTPGGNSSSAASSSGTVHGGPSPAPPSSMSAYSSSSTAFSTRIAAEHPVLAYTSHEMVNNVSWLRAPLVKPEPAGSGSGGGSGSGRRDSTGVVQEWDEFAKGVAGPGNAAAAAVKEPDWLALVSGNAVRALRV</sequence>
<proteinExistence type="predicted"/>
<dbReference type="Proteomes" id="UP000027361">
    <property type="component" value="Unassembled WGS sequence"/>
</dbReference>
<feature type="compositionally biased region" description="Polar residues" evidence="4">
    <location>
        <begin position="134"/>
        <end position="145"/>
    </location>
</feature>
<dbReference type="PANTHER" id="PTHR19919">
    <property type="entry name" value="WD REPEAT CONTAINING PROTEIN"/>
    <property type="match status" value="1"/>
</dbReference>
<dbReference type="STRING" id="1037660.A0A066VX99"/>
<feature type="compositionally biased region" description="Basic residues" evidence="4">
    <location>
        <begin position="54"/>
        <end position="63"/>
    </location>
</feature>
<comment type="caution">
    <text evidence="5">The sequence shown here is derived from an EMBL/GenBank/DDBJ whole genome shotgun (WGS) entry which is preliminary data.</text>
</comment>
<feature type="region of interest" description="Disordered" evidence="4">
    <location>
        <begin position="538"/>
        <end position="558"/>
    </location>
</feature>
<dbReference type="InterPro" id="IPR015943">
    <property type="entry name" value="WD40/YVTN_repeat-like_dom_sf"/>
</dbReference>
<dbReference type="SMART" id="SM00320">
    <property type="entry name" value="WD40"/>
    <property type="match status" value="3"/>
</dbReference>
<reference evidence="5 6" key="1">
    <citation type="submission" date="2014-05" db="EMBL/GenBank/DDBJ databases">
        <title>Draft genome sequence of a rare smut relative, Tilletiaria anomala UBC 951.</title>
        <authorList>
            <consortium name="DOE Joint Genome Institute"/>
            <person name="Toome M."/>
            <person name="Kuo A."/>
            <person name="Henrissat B."/>
            <person name="Lipzen A."/>
            <person name="Tritt A."/>
            <person name="Yoshinaga Y."/>
            <person name="Zane M."/>
            <person name="Barry K."/>
            <person name="Grigoriev I.V."/>
            <person name="Spatafora J.W."/>
            <person name="Aimea M.C."/>
        </authorList>
    </citation>
    <scope>NUCLEOTIDE SEQUENCE [LARGE SCALE GENOMIC DNA]</scope>
    <source>
        <strain evidence="5 6">UBC 951</strain>
    </source>
</reference>
<evidence type="ECO:0000256" key="2">
    <source>
        <dbReference type="ARBA" id="ARBA00022737"/>
    </source>
</evidence>
<evidence type="ECO:0000313" key="6">
    <source>
        <dbReference type="Proteomes" id="UP000027361"/>
    </source>
</evidence>
<dbReference type="Gene3D" id="2.130.10.10">
    <property type="entry name" value="YVTN repeat-like/Quinoprotein amine dehydrogenase"/>
    <property type="match status" value="2"/>
</dbReference>
<feature type="region of interest" description="Disordered" evidence="4">
    <location>
        <begin position="455"/>
        <end position="501"/>
    </location>
</feature>
<evidence type="ECO:0000256" key="4">
    <source>
        <dbReference type="SAM" id="MobiDB-lite"/>
    </source>
</evidence>
<dbReference type="GeneID" id="25263225"/>
<evidence type="ECO:0000256" key="1">
    <source>
        <dbReference type="ARBA" id="ARBA00022574"/>
    </source>
</evidence>
<evidence type="ECO:0000256" key="3">
    <source>
        <dbReference type="PROSITE-ProRule" id="PRU00221"/>
    </source>
</evidence>
<dbReference type="OMA" id="CLRIWEI"/>
<dbReference type="InParanoid" id="A0A066VX99"/>
<name>A0A066VX99_TILAU</name>
<organism evidence="5 6">
    <name type="scientific">Tilletiaria anomala (strain ATCC 24038 / CBS 436.72 / UBC 951)</name>
    <dbReference type="NCBI Taxonomy" id="1037660"/>
    <lineage>
        <taxon>Eukaryota</taxon>
        <taxon>Fungi</taxon>
        <taxon>Dikarya</taxon>
        <taxon>Basidiomycota</taxon>
        <taxon>Ustilaginomycotina</taxon>
        <taxon>Exobasidiomycetes</taxon>
        <taxon>Georgefischeriales</taxon>
        <taxon>Tilletiariaceae</taxon>
        <taxon>Tilletiaria</taxon>
    </lineage>
</organism>
<dbReference type="SUPFAM" id="SSF50978">
    <property type="entry name" value="WD40 repeat-like"/>
    <property type="match status" value="1"/>
</dbReference>
<accession>A0A066VX99</accession>
<dbReference type="AlphaFoldDB" id="A0A066VX99"/>
<dbReference type="EMBL" id="JMSN01000037">
    <property type="protein sequence ID" value="KDN46126.1"/>
    <property type="molecule type" value="Genomic_DNA"/>
</dbReference>
<protein>
    <submittedName>
        <fullName evidence="5">WD40 repeat-like protein</fullName>
    </submittedName>
</protein>
<dbReference type="RefSeq" id="XP_013243441.1">
    <property type="nucleotide sequence ID" value="XM_013387987.1"/>
</dbReference>
<keyword evidence="1 3" id="KW-0853">WD repeat</keyword>
<feature type="repeat" description="WD" evidence="3">
    <location>
        <begin position="292"/>
        <end position="334"/>
    </location>
</feature>
<dbReference type="OrthoDB" id="1284551at2759"/>
<evidence type="ECO:0000313" key="5">
    <source>
        <dbReference type="EMBL" id="KDN46126.1"/>
    </source>
</evidence>
<feature type="region of interest" description="Disordered" evidence="4">
    <location>
        <begin position="126"/>
        <end position="145"/>
    </location>
</feature>
<keyword evidence="2" id="KW-0677">Repeat</keyword>
<dbReference type="Pfam" id="PF00400">
    <property type="entry name" value="WD40"/>
    <property type="match status" value="2"/>
</dbReference>
<gene>
    <name evidence="5" type="ORF">K437DRAFT_246704</name>
</gene>